<organism evidence="1 2">
    <name type="scientific">Mycena albidolilacea</name>
    <dbReference type="NCBI Taxonomy" id="1033008"/>
    <lineage>
        <taxon>Eukaryota</taxon>
        <taxon>Fungi</taxon>
        <taxon>Dikarya</taxon>
        <taxon>Basidiomycota</taxon>
        <taxon>Agaricomycotina</taxon>
        <taxon>Agaricomycetes</taxon>
        <taxon>Agaricomycetidae</taxon>
        <taxon>Agaricales</taxon>
        <taxon>Marasmiineae</taxon>
        <taxon>Mycenaceae</taxon>
        <taxon>Mycena</taxon>
    </lineage>
</organism>
<keyword evidence="2" id="KW-1185">Reference proteome</keyword>
<dbReference type="AlphaFoldDB" id="A0AAD7ABN3"/>
<sequence length="212" mass="23741">MRKYLLGLLPTARSDGQLPLSDHIARSPYFEKLHHRGRNVLRRRFRAILPALDANLHTGAWGNGGGWGPDPTGWSNGGGWGHPLTSHPRAYLARVMIYNCLLSLGSNAPPGCLHIDNDAERAWARAADWMGEAVETAWRDVQPVERAWLDAEPITWAELGSRTPDLGDIKAAWEVFFQLRQEQAPDPQPQMPRWDGPRWHLAGDSGCDLPYL</sequence>
<accession>A0AAD7ABN3</accession>
<reference evidence="1" key="1">
    <citation type="submission" date="2023-03" db="EMBL/GenBank/DDBJ databases">
        <title>Massive genome expansion in bonnet fungi (Mycena s.s.) driven by repeated elements and novel gene families across ecological guilds.</title>
        <authorList>
            <consortium name="Lawrence Berkeley National Laboratory"/>
            <person name="Harder C.B."/>
            <person name="Miyauchi S."/>
            <person name="Viragh M."/>
            <person name="Kuo A."/>
            <person name="Thoen E."/>
            <person name="Andreopoulos B."/>
            <person name="Lu D."/>
            <person name="Skrede I."/>
            <person name="Drula E."/>
            <person name="Henrissat B."/>
            <person name="Morin E."/>
            <person name="Kohler A."/>
            <person name="Barry K."/>
            <person name="LaButti K."/>
            <person name="Morin E."/>
            <person name="Salamov A."/>
            <person name="Lipzen A."/>
            <person name="Mereny Z."/>
            <person name="Hegedus B."/>
            <person name="Baldrian P."/>
            <person name="Stursova M."/>
            <person name="Weitz H."/>
            <person name="Taylor A."/>
            <person name="Grigoriev I.V."/>
            <person name="Nagy L.G."/>
            <person name="Martin F."/>
            <person name="Kauserud H."/>
        </authorList>
    </citation>
    <scope>NUCLEOTIDE SEQUENCE</scope>
    <source>
        <strain evidence="1">CBHHK002</strain>
    </source>
</reference>
<name>A0AAD7ABN3_9AGAR</name>
<protein>
    <submittedName>
        <fullName evidence="1">Uncharacterized protein</fullName>
    </submittedName>
</protein>
<dbReference type="EMBL" id="JARIHO010000011">
    <property type="protein sequence ID" value="KAJ7353494.1"/>
    <property type="molecule type" value="Genomic_DNA"/>
</dbReference>
<evidence type="ECO:0000313" key="2">
    <source>
        <dbReference type="Proteomes" id="UP001218218"/>
    </source>
</evidence>
<evidence type="ECO:0000313" key="1">
    <source>
        <dbReference type="EMBL" id="KAJ7353494.1"/>
    </source>
</evidence>
<proteinExistence type="predicted"/>
<gene>
    <name evidence="1" type="ORF">DFH08DRAFT_805039</name>
</gene>
<dbReference type="Proteomes" id="UP001218218">
    <property type="component" value="Unassembled WGS sequence"/>
</dbReference>
<comment type="caution">
    <text evidence="1">The sequence shown here is derived from an EMBL/GenBank/DDBJ whole genome shotgun (WGS) entry which is preliminary data.</text>
</comment>